<proteinExistence type="predicted"/>
<keyword evidence="3" id="KW-1185">Reference proteome</keyword>
<evidence type="ECO:0000313" key="2">
    <source>
        <dbReference type="EMBL" id="GBP83629.1"/>
    </source>
</evidence>
<feature type="region of interest" description="Disordered" evidence="1">
    <location>
        <begin position="129"/>
        <end position="151"/>
    </location>
</feature>
<dbReference type="EMBL" id="BGZK01001630">
    <property type="protein sequence ID" value="GBP83629.1"/>
    <property type="molecule type" value="Genomic_DNA"/>
</dbReference>
<dbReference type="Proteomes" id="UP000299102">
    <property type="component" value="Unassembled WGS sequence"/>
</dbReference>
<reference evidence="2 3" key="1">
    <citation type="journal article" date="2019" name="Commun. Biol.">
        <title>The bagworm genome reveals a unique fibroin gene that provides high tensile strength.</title>
        <authorList>
            <person name="Kono N."/>
            <person name="Nakamura H."/>
            <person name="Ohtoshi R."/>
            <person name="Tomita M."/>
            <person name="Numata K."/>
            <person name="Arakawa K."/>
        </authorList>
    </citation>
    <scope>NUCLEOTIDE SEQUENCE [LARGE SCALE GENOMIC DNA]</scope>
</reference>
<gene>
    <name evidence="2" type="ORF">EVAR_60328_1</name>
</gene>
<evidence type="ECO:0000256" key="1">
    <source>
        <dbReference type="SAM" id="MobiDB-lite"/>
    </source>
</evidence>
<sequence>MIFVTGWVLLKFPNSETSQPNPNPVTFAPLHRCRRSCAHATNTITTSSTPAYEIHITNYLIAITRRGVINLSHEDTLLSCALGSGTTYLTYGAREILEEKMMEATADRGRGGACFAFAPVSTRPYSLLPRRRKAYGPPSPAAETPRTPVPPALATRRVTALTPLTEF</sequence>
<dbReference type="AlphaFoldDB" id="A0A4C1Z9P8"/>
<evidence type="ECO:0000313" key="3">
    <source>
        <dbReference type="Proteomes" id="UP000299102"/>
    </source>
</evidence>
<comment type="caution">
    <text evidence="2">The sequence shown here is derived from an EMBL/GenBank/DDBJ whole genome shotgun (WGS) entry which is preliminary data.</text>
</comment>
<organism evidence="2 3">
    <name type="scientific">Eumeta variegata</name>
    <name type="common">Bagworm moth</name>
    <name type="synonym">Eumeta japonica</name>
    <dbReference type="NCBI Taxonomy" id="151549"/>
    <lineage>
        <taxon>Eukaryota</taxon>
        <taxon>Metazoa</taxon>
        <taxon>Ecdysozoa</taxon>
        <taxon>Arthropoda</taxon>
        <taxon>Hexapoda</taxon>
        <taxon>Insecta</taxon>
        <taxon>Pterygota</taxon>
        <taxon>Neoptera</taxon>
        <taxon>Endopterygota</taxon>
        <taxon>Lepidoptera</taxon>
        <taxon>Glossata</taxon>
        <taxon>Ditrysia</taxon>
        <taxon>Tineoidea</taxon>
        <taxon>Psychidae</taxon>
        <taxon>Oiketicinae</taxon>
        <taxon>Eumeta</taxon>
    </lineage>
</organism>
<accession>A0A4C1Z9P8</accession>
<name>A0A4C1Z9P8_EUMVA</name>
<protein>
    <submittedName>
        <fullName evidence="2">Uncharacterized protein</fullName>
    </submittedName>
</protein>